<comment type="caution">
    <text evidence="2">The sequence shown here is derived from an EMBL/GenBank/DDBJ whole genome shotgun (WGS) entry which is preliminary data.</text>
</comment>
<dbReference type="AlphaFoldDB" id="A0A6I1ENB8"/>
<keyword evidence="2" id="KW-0808">Transferase</keyword>
<sequence>RYADDMVIFCKTKRAAERVCASITEFIEKKLLLKVNRDKTKVCHIANSELKFLGYGFYYDRAKHRILPRLHRKTRAKFKKAVEERTQRTTGKSLKDYTTDLRKYIIGWFNFYKLAQFKGW</sequence>
<feature type="non-terminal residue" evidence="2">
    <location>
        <position position="1"/>
    </location>
</feature>
<evidence type="ECO:0000259" key="1">
    <source>
        <dbReference type="PROSITE" id="PS50878"/>
    </source>
</evidence>
<feature type="domain" description="Reverse transcriptase" evidence="1">
    <location>
        <begin position="1"/>
        <end position="57"/>
    </location>
</feature>
<dbReference type="Proteomes" id="UP000430564">
    <property type="component" value="Unassembled WGS sequence"/>
</dbReference>
<dbReference type="InterPro" id="IPR000477">
    <property type="entry name" value="RT_dom"/>
</dbReference>
<dbReference type="SUPFAM" id="SSF56672">
    <property type="entry name" value="DNA/RNA polymerases"/>
    <property type="match status" value="1"/>
</dbReference>
<evidence type="ECO:0000313" key="3">
    <source>
        <dbReference type="Proteomes" id="UP000430564"/>
    </source>
</evidence>
<evidence type="ECO:0000313" key="2">
    <source>
        <dbReference type="EMBL" id="KAB7649658.1"/>
    </source>
</evidence>
<proteinExistence type="predicted"/>
<reference evidence="2 3" key="1">
    <citation type="submission" date="2019-10" db="EMBL/GenBank/DDBJ databases">
        <title>Genome diversity of Sutterella seckii.</title>
        <authorList>
            <person name="Chaplin A.V."/>
            <person name="Sokolova S.R."/>
            <person name="Mosin K.A."/>
            <person name="Ivanova E.L."/>
            <person name="Kochetkova T.O."/>
            <person name="Goltsov A.Y."/>
            <person name="Trofimov D.Y."/>
            <person name="Efimov B.A."/>
        </authorList>
    </citation>
    <scope>NUCLEOTIDE SEQUENCE [LARGE SCALE GENOMIC DNA]</scope>
    <source>
        <strain evidence="2 3">ASD393</strain>
    </source>
</reference>
<organism evidence="2 3">
    <name type="scientific">Sutterella seckii</name>
    <dbReference type="NCBI Taxonomy" id="1944635"/>
    <lineage>
        <taxon>Bacteria</taxon>
        <taxon>Pseudomonadati</taxon>
        <taxon>Pseudomonadota</taxon>
        <taxon>Betaproteobacteria</taxon>
        <taxon>Burkholderiales</taxon>
        <taxon>Sutterellaceae</taxon>
        <taxon>Sutterella</taxon>
    </lineage>
</organism>
<feature type="non-terminal residue" evidence="2">
    <location>
        <position position="120"/>
    </location>
</feature>
<dbReference type="GO" id="GO:0003964">
    <property type="term" value="F:RNA-directed DNA polymerase activity"/>
    <property type="evidence" value="ECO:0007669"/>
    <property type="project" value="UniProtKB-KW"/>
</dbReference>
<name>A0A6I1ENB8_9BURK</name>
<dbReference type="EMBL" id="WEHX01000264">
    <property type="protein sequence ID" value="KAB7649658.1"/>
    <property type="molecule type" value="Genomic_DNA"/>
</dbReference>
<protein>
    <submittedName>
        <fullName evidence="2">Group II intron reverse transcriptase/maturase</fullName>
    </submittedName>
</protein>
<dbReference type="InterPro" id="IPR013597">
    <property type="entry name" value="Mat_intron_G2"/>
</dbReference>
<dbReference type="Pfam" id="PF00078">
    <property type="entry name" value="RVT_1"/>
    <property type="match status" value="1"/>
</dbReference>
<keyword evidence="2" id="KW-0695">RNA-directed DNA polymerase</keyword>
<keyword evidence="2" id="KW-0548">Nucleotidyltransferase</keyword>
<accession>A0A6I1ENB8</accession>
<dbReference type="PROSITE" id="PS50878">
    <property type="entry name" value="RT_POL"/>
    <property type="match status" value="1"/>
</dbReference>
<dbReference type="Pfam" id="PF08388">
    <property type="entry name" value="GIIM"/>
    <property type="match status" value="1"/>
</dbReference>
<gene>
    <name evidence="2" type="ORF">GBM95_12100</name>
</gene>
<dbReference type="InterPro" id="IPR043502">
    <property type="entry name" value="DNA/RNA_pol_sf"/>
</dbReference>